<dbReference type="PANTHER" id="PTHR17224">
    <property type="entry name" value="PEPTIDYL-TRNA HYDROLASE"/>
    <property type="match status" value="1"/>
</dbReference>
<name>A0A9D2AHC2_9BACT</name>
<dbReference type="PROSITE" id="PS01196">
    <property type="entry name" value="PEPT_TRNA_HYDROL_2"/>
    <property type="match status" value="1"/>
</dbReference>
<dbReference type="InterPro" id="IPR036416">
    <property type="entry name" value="Pept_tRNA_hydro_sf"/>
</dbReference>
<evidence type="ECO:0000256" key="6">
    <source>
        <dbReference type="ARBA" id="ARBA00050038"/>
    </source>
</evidence>
<evidence type="ECO:0000256" key="4">
    <source>
        <dbReference type="ARBA" id="ARBA00022884"/>
    </source>
</evidence>
<dbReference type="CDD" id="cd00462">
    <property type="entry name" value="PTH"/>
    <property type="match status" value="1"/>
</dbReference>
<dbReference type="SUPFAM" id="SSF53178">
    <property type="entry name" value="Peptidyl-tRNA hydrolase-like"/>
    <property type="match status" value="1"/>
</dbReference>
<dbReference type="PROSITE" id="PS01195">
    <property type="entry name" value="PEPT_TRNA_HYDROL_1"/>
    <property type="match status" value="1"/>
</dbReference>
<evidence type="ECO:0000256" key="10">
    <source>
        <dbReference type="SAM" id="MobiDB-lite"/>
    </source>
</evidence>
<feature type="site" description="Discriminates between blocked and unblocked aminoacyl-tRNA" evidence="7">
    <location>
        <position position="12"/>
    </location>
</feature>
<evidence type="ECO:0000256" key="2">
    <source>
        <dbReference type="ARBA" id="ARBA00022555"/>
    </source>
</evidence>
<dbReference type="EC" id="3.1.1.29" evidence="1 7"/>
<proteinExistence type="inferred from homology"/>
<keyword evidence="7" id="KW-0963">Cytoplasm</keyword>
<dbReference type="GO" id="GO:0072344">
    <property type="term" value="P:rescue of stalled ribosome"/>
    <property type="evidence" value="ECO:0007669"/>
    <property type="project" value="UniProtKB-UniRule"/>
</dbReference>
<dbReference type="Pfam" id="PF01195">
    <property type="entry name" value="Pept_tRNA_hydro"/>
    <property type="match status" value="1"/>
</dbReference>
<dbReference type="AlphaFoldDB" id="A0A9D2AHC2"/>
<dbReference type="Proteomes" id="UP000823964">
    <property type="component" value="Unassembled WGS sequence"/>
</dbReference>
<comment type="catalytic activity">
    <reaction evidence="7 8">
        <text>an N-acyl-L-alpha-aminoacyl-tRNA + H2O = an N-acyl-L-amino acid + a tRNA + H(+)</text>
        <dbReference type="Rhea" id="RHEA:54448"/>
        <dbReference type="Rhea" id="RHEA-COMP:10123"/>
        <dbReference type="Rhea" id="RHEA-COMP:13883"/>
        <dbReference type="ChEBI" id="CHEBI:15377"/>
        <dbReference type="ChEBI" id="CHEBI:15378"/>
        <dbReference type="ChEBI" id="CHEBI:59874"/>
        <dbReference type="ChEBI" id="CHEBI:78442"/>
        <dbReference type="ChEBI" id="CHEBI:138191"/>
        <dbReference type="EC" id="3.1.1.29"/>
    </reaction>
</comment>
<accession>A0A9D2AHC2</accession>
<organism evidence="11 12">
    <name type="scientific">Candidatus Akkermansia intestinigallinarum</name>
    <dbReference type="NCBI Taxonomy" id="2838431"/>
    <lineage>
        <taxon>Bacteria</taxon>
        <taxon>Pseudomonadati</taxon>
        <taxon>Verrucomicrobiota</taxon>
        <taxon>Verrucomicrobiia</taxon>
        <taxon>Verrucomicrobiales</taxon>
        <taxon>Akkermansiaceae</taxon>
        <taxon>Akkermansia</taxon>
    </lineage>
</organism>
<feature type="site" description="Stabilizes the basic form of H active site to accept a proton" evidence="7">
    <location>
        <position position="91"/>
    </location>
</feature>
<dbReference type="GO" id="GO:0004045">
    <property type="term" value="F:peptidyl-tRNA hydrolase activity"/>
    <property type="evidence" value="ECO:0007669"/>
    <property type="project" value="UniProtKB-UniRule"/>
</dbReference>
<dbReference type="HAMAP" id="MF_00083">
    <property type="entry name" value="Pept_tRNA_hydro_bact"/>
    <property type="match status" value="1"/>
</dbReference>
<feature type="binding site" evidence="7">
    <location>
        <position position="17"/>
    </location>
    <ligand>
        <name>tRNA</name>
        <dbReference type="ChEBI" id="CHEBI:17843"/>
    </ligand>
</feature>
<evidence type="ECO:0000256" key="3">
    <source>
        <dbReference type="ARBA" id="ARBA00022801"/>
    </source>
</evidence>
<sequence length="232" mass="25053">MERIRLVVGLGNPGREYAQTRHNVGFMVLDRLAAHLNAPWKADKAHKCELASAAGVLLVKPQTYMNASGESVGPLMRYFKWEPAQVLVIYDDISFPVGTMKLRAGGSAGGHNGMKSLIAHLGTEKFPRLRVGIGVPGQKSMVGHVLGKFSDEEKPLFEESLLKAEAATLMMLSDGFEKAANTFNPRKEKKQRRRPEPEADAGPETDAGSEAPASGSGEAPESAAGERQPRDC</sequence>
<comment type="subcellular location">
    <subcellularLocation>
        <location evidence="7">Cytoplasm</location>
    </subcellularLocation>
</comment>
<feature type="active site" description="Proton acceptor" evidence="7">
    <location>
        <position position="22"/>
    </location>
</feature>
<evidence type="ECO:0000256" key="9">
    <source>
        <dbReference type="RuleBase" id="RU004320"/>
    </source>
</evidence>
<feature type="region of interest" description="Disordered" evidence="10">
    <location>
        <begin position="179"/>
        <end position="232"/>
    </location>
</feature>
<dbReference type="PANTHER" id="PTHR17224:SF1">
    <property type="entry name" value="PEPTIDYL-TRNA HYDROLASE"/>
    <property type="match status" value="1"/>
</dbReference>
<keyword evidence="4 7" id="KW-0694">RNA-binding</keyword>
<evidence type="ECO:0000256" key="8">
    <source>
        <dbReference type="RuleBase" id="RU000673"/>
    </source>
</evidence>
<dbReference type="Gene3D" id="3.40.50.1470">
    <property type="entry name" value="Peptidyl-tRNA hydrolase"/>
    <property type="match status" value="1"/>
</dbReference>
<dbReference type="InterPro" id="IPR018171">
    <property type="entry name" value="Pept_tRNA_hydro_CS"/>
</dbReference>
<comment type="similarity">
    <text evidence="5 7 9">Belongs to the PTH family.</text>
</comment>
<reference evidence="11" key="1">
    <citation type="journal article" date="2021" name="PeerJ">
        <title>Extensive microbial diversity within the chicken gut microbiome revealed by metagenomics and culture.</title>
        <authorList>
            <person name="Gilroy R."/>
            <person name="Ravi A."/>
            <person name="Getino M."/>
            <person name="Pursley I."/>
            <person name="Horton D.L."/>
            <person name="Alikhan N.F."/>
            <person name="Baker D."/>
            <person name="Gharbi K."/>
            <person name="Hall N."/>
            <person name="Watson M."/>
            <person name="Adriaenssens E.M."/>
            <person name="Foster-Nyarko E."/>
            <person name="Jarju S."/>
            <person name="Secka A."/>
            <person name="Antonio M."/>
            <person name="Oren A."/>
            <person name="Chaudhuri R.R."/>
            <person name="La Ragione R."/>
            <person name="Hildebrand F."/>
            <person name="Pallen M.J."/>
        </authorList>
    </citation>
    <scope>NUCLEOTIDE SEQUENCE</scope>
    <source>
        <strain evidence="11">14975</strain>
    </source>
</reference>
<evidence type="ECO:0000313" key="12">
    <source>
        <dbReference type="Proteomes" id="UP000823964"/>
    </source>
</evidence>
<dbReference type="FunFam" id="3.40.50.1470:FF:000001">
    <property type="entry name" value="Peptidyl-tRNA hydrolase"/>
    <property type="match status" value="1"/>
</dbReference>
<feature type="compositionally biased region" description="Low complexity" evidence="10">
    <location>
        <begin position="208"/>
        <end position="226"/>
    </location>
</feature>
<dbReference type="InterPro" id="IPR001328">
    <property type="entry name" value="Pept_tRNA_hydro"/>
</dbReference>
<dbReference type="EMBL" id="DXFQ01000128">
    <property type="protein sequence ID" value="HIX20329.1"/>
    <property type="molecule type" value="Genomic_DNA"/>
</dbReference>
<evidence type="ECO:0000313" key="11">
    <source>
        <dbReference type="EMBL" id="HIX20329.1"/>
    </source>
</evidence>
<keyword evidence="2 7" id="KW-0820">tRNA-binding</keyword>
<protein>
    <recommendedName>
        <fullName evidence="6 7">Peptidyl-tRNA hydrolase</fullName>
        <shortName evidence="7">Pth</shortName>
        <ecNumber evidence="1 7">3.1.1.29</ecNumber>
    </recommendedName>
</protein>
<feature type="binding site" evidence="7">
    <location>
        <position position="66"/>
    </location>
    <ligand>
        <name>tRNA</name>
        <dbReference type="ChEBI" id="CHEBI:17843"/>
    </ligand>
</feature>
<feature type="binding site" evidence="7">
    <location>
        <position position="64"/>
    </location>
    <ligand>
        <name>tRNA</name>
        <dbReference type="ChEBI" id="CHEBI:17843"/>
    </ligand>
</feature>
<evidence type="ECO:0000256" key="7">
    <source>
        <dbReference type="HAMAP-Rule" id="MF_00083"/>
    </source>
</evidence>
<comment type="function">
    <text evidence="7">Hydrolyzes ribosome-free peptidyl-tRNAs (with 1 or more amino acids incorporated), which drop off the ribosome during protein synthesis, or as a result of ribosome stalling.</text>
</comment>
<dbReference type="GO" id="GO:0005737">
    <property type="term" value="C:cytoplasm"/>
    <property type="evidence" value="ECO:0007669"/>
    <property type="project" value="UniProtKB-SubCell"/>
</dbReference>
<evidence type="ECO:0000256" key="1">
    <source>
        <dbReference type="ARBA" id="ARBA00013260"/>
    </source>
</evidence>
<reference evidence="11" key="2">
    <citation type="submission" date="2021-04" db="EMBL/GenBank/DDBJ databases">
        <authorList>
            <person name="Gilroy R."/>
        </authorList>
    </citation>
    <scope>NUCLEOTIDE SEQUENCE</scope>
    <source>
        <strain evidence="11">14975</strain>
    </source>
</reference>
<comment type="subunit">
    <text evidence="7">Monomer.</text>
</comment>
<evidence type="ECO:0000256" key="5">
    <source>
        <dbReference type="ARBA" id="ARBA00038063"/>
    </source>
</evidence>
<dbReference type="GO" id="GO:0006515">
    <property type="term" value="P:protein quality control for misfolded or incompletely synthesized proteins"/>
    <property type="evidence" value="ECO:0007669"/>
    <property type="project" value="UniProtKB-UniRule"/>
</dbReference>
<dbReference type="NCBIfam" id="TIGR00447">
    <property type="entry name" value="pth"/>
    <property type="match status" value="1"/>
</dbReference>
<comment type="caution">
    <text evidence="11">The sequence shown here is derived from an EMBL/GenBank/DDBJ whole genome shotgun (WGS) entry which is preliminary data.</text>
</comment>
<gene>
    <name evidence="7 11" type="primary">pth</name>
    <name evidence="11" type="ORF">H9862_06995</name>
</gene>
<keyword evidence="3 7" id="KW-0378">Hydrolase</keyword>
<dbReference type="GO" id="GO:0000049">
    <property type="term" value="F:tRNA binding"/>
    <property type="evidence" value="ECO:0007669"/>
    <property type="project" value="UniProtKB-UniRule"/>
</dbReference>
<comment type="function">
    <text evidence="7">Catalyzes the release of premature peptidyl moieties from peptidyl-tRNA molecules trapped in stalled 50S ribosomal subunits, and thus maintains levels of free tRNAs and 50S ribosomes.</text>
</comment>
<feature type="binding site" evidence="7">
    <location>
        <position position="112"/>
    </location>
    <ligand>
        <name>tRNA</name>
        <dbReference type="ChEBI" id="CHEBI:17843"/>
    </ligand>
</feature>